<dbReference type="OrthoDB" id="115252at2"/>
<evidence type="ECO:0000313" key="2">
    <source>
        <dbReference type="EMBL" id="EPH41513.1"/>
    </source>
</evidence>
<comment type="caution">
    <text evidence="2">The sequence shown here is derived from an EMBL/GenBank/DDBJ whole genome shotgun (WGS) entry which is preliminary data.</text>
</comment>
<dbReference type="InterPro" id="IPR011009">
    <property type="entry name" value="Kinase-like_dom_sf"/>
</dbReference>
<evidence type="ECO:0000313" key="3">
    <source>
        <dbReference type="Proteomes" id="UP000014629"/>
    </source>
</evidence>
<dbReference type="SUPFAM" id="SSF56112">
    <property type="entry name" value="Protein kinase-like (PK-like)"/>
    <property type="match status" value="1"/>
</dbReference>
<dbReference type="InterPro" id="IPR002575">
    <property type="entry name" value="Aminoglycoside_PTrfase"/>
</dbReference>
<dbReference type="Proteomes" id="UP000014629">
    <property type="component" value="Unassembled WGS sequence"/>
</dbReference>
<dbReference type="Pfam" id="PF01636">
    <property type="entry name" value="APH"/>
    <property type="match status" value="1"/>
</dbReference>
<accession>S3ZEE7</accession>
<proteinExistence type="predicted"/>
<keyword evidence="3" id="KW-1185">Reference proteome</keyword>
<dbReference type="Gene3D" id="1.10.510.10">
    <property type="entry name" value="Transferase(Phosphotransferase) domain 1"/>
    <property type="match status" value="1"/>
</dbReference>
<name>S3ZEE7_9ACTN</name>
<sequence>MKDRPDNLRDETLLRGLAGYGITPTAVTYTPVGFGDHHWKVTGDDGRGWFVTVSDLDHKEYCGADAEAALKGLRQAMDTAVALRASDDGLRFVVAPVPAADGSSVVPLDARYALTVFPHVGGRAGEFGQELSDAERDRVLGLLARLHGRTPPDSTPTTTLEPAGLADVHAALSDLAGPWPGGPFAEPARRLLAVHAATVRSRLADFEALAERVRHRGAPLVVTHGEPHPGNLIEGDDGYLLVDWDTVGLAVPERDLSLLADDPAALTHYAGLTGRTPDPAALALYRLRWNLLDVAEFVGWFRAPHEETADTRSAWGAFEETVTQLATAN</sequence>
<organism evidence="2 3">
    <name type="scientific">Streptomyces aurantiacus JA 4570</name>
    <dbReference type="NCBI Taxonomy" id="1286094"/>
    <lineage>
        <taxon>Bacteria</taxon>
        <taxon>Bacillati</taxon>
        <taxon>Actinomycetota</taxon>
        <taxon>Actinomycetes</taxon>
        <taxon>Kitasatosporales</taxon>
        <taxon>Streptomycetaceae</taxon>
        <taxon>Streptomyces</taxon>
        <taxon>Streptomyces aurantiacus group</taxon>
    </lineage>
</organism>
<feature type="domain" description="Aminoglycoside phosphotransferase" evidence="1">
    <location>
        <begin position="39"/>
        <end position="266"/>
    </location>
</feature>
<dbReference type="RefSeq" id="WP_016643543.1">
    <property type="nucleotide sequence ID" value="NZ_AOPZ01000307.1"/>
</dbReference>
<gene>
    <name evidence="2" type="ORF">STRAU_5422</name>
</gene>
<reference evidence="2 3" key="1">
    <citation type="submission" date="2013-02" db="EMBL/GenBank/DDBJ databases">
        <title>Draft Genome Sequence of Streptomyces aurantiacus, Which Produces Setomimycin.</title>
        <authorList>
            <person name="Gruening B.A."/>
            <person name="Praeg A."/>
            <person name="Erxleben A."/>
            <person name="Guenther S."/>
            <person name="Mueller M."/>
        </authorList>
    </citation>
    <scope>NUCLEOTIDE SEQUENCE [LARGE SCALE GENOMIC DNA]</scope>
    <source>
        <strain evidence="2 3">JA 4570</strain>
    </source>
</reference>
<evidence type="ECO:0000259" key="1">
    <source>
        <dbReference type="Pfam" id="PF01636"/>
    </source>
</evidence>
<dbReference type="PATRIC" id="fig|1286094.4.peg.5353"/>
<dbReference type="EMBL" id="AOPZ01000307">
    <property type="protein sequence ID" value="EPH41513.1"/>
    <property type="molecule type" value="Genomic_DNA"/>
</dbReference>
<protein>
    <recommendedName>
        <fullName evidence="1">Aminoglycoside phosphotransferase domain-containing protein</fullName>
    </recommendedName>
</protein>
<dbReference type="Gene3D" id="1.20.58.840">
    <property type="match status" value="1"/>
</dbReference>
<dbReference type="AlphaFoldDB" id="S3ZEE7"/>